<name>A0A8X6RGS7_TRICX</name>
<protein>
    <submittedName>
        <fullName evidence="1">Uncharacterized protein</fullName>
    </submittedName>
</protein>
<proteinExistence type="predicted"/>
<sequence length="132" mass="14705">MTTRKLRDIYNILSPATLMDPKIFHGGFLLSRAQQLDARSGGVISPLITSLSPRAQKTIFFHGRMGRMAPGPSLPPRNGRGARHLFKSDIGGGVHCDRGGRSGKVFVFVIRHYFFPSSFQQNYVFLSIRGEQ</sequence>
<dbReference type="Proteomes" id="UP000887159">
    <property type="component" value="Unassembled WGS sequence"/>
</dbReference>
<dbReference type="EMBL" id="BMAU01021177">
    <property type="protein sequence ID" value="GFX94340.1"/>
    <property type="molecule type" value="Genomic_DNA"/>
</dbReference>
<dbReference type="AlphaFoldDB" id="A0A8X6RGS7"/>
<evidence type="ECO:0000313" key="1">
    <source>
        <dbReference type="EMBL" id="GFX94340.1"/>
    </source>
</evidence>
<organism evidence="1 2">
    <name type="scientific">Trichonephila clavipes</name>
    <name type="common">Golden silk orbweaver</name>
    <name type="synonym">Nephila clavipes</name>
    <dbReference type="NCBI Taxonomy" id="2585209"/>
    <lineage>
        <taxon>Eukaryota</taxon>
        <taxon>Metazoa</taxon>
        <taxon>Ecdysozoa</taxon>
        <taxon>Arthropoda</taxon>
        <taxon>Chelicerata</taxon>
        <taxon>Arachnida</taxon>
        <taxon>Araneae</taxon>
        <taxon>Araneomorphae</taxon>
        <taxon>Entelegynae</taxon>
        <taxon>Araneoidea</taxon>
        <taxon>Nephilidae</taxon>
        <taxon>Trichonephila</taxon>
    </lineage>
</organism>
<reference evidence="1" key="1">
    <citation type="submission" date="2020-08" db="EMBL/GenBank/DDBJ databases">
        <title>Multicomponent nature underlies the extraordinary mechanical properties of spider dragline silk.</title>
        <authorList>
            <person name="Kono N."/>
            <person name="Nakamura H."/>
            <person name="Mori M."/>
            <person name="Yoshida Y."/>
            <person name="Ohtoshi R."/>
            <person name="Malay A.D."/>
            <person name="Moran D.A.P."/>
            <person name="Tomita M."/>
            <person name="Numata K."/>
            <person name="Arakawa K."/>
        </authorList>
    </citation>
    <scope>NUCLEOTIDE SEQUENCE</scope>
</reference>
<comment type="caution">
    <text evidence="1">The sequence shown here is derived from an EMBL/GenBank/DDBJ whole genome shotgun (WGS) entry which is preliminary data.</text>
</comment>
<accession>A0A8X6RGS7</accession>
<gene>
    <name evidence="1" type="ORF">TNCV_4293851</name>
</gene>
<evidence type="ECO:0000313" key="2">
    <source>
        <dbReference type="Proteomes" id="UP000887159"/>
    </source>
</evidence>
<keyword evidence="2" id="KW-1185">Reference proteome</keyword>